<keyword evidence="1" id="KW-0812">Transmembrane</keyword>
<keyword evidence="1" id="KW-0472">Membrane</keyword>
<evidence type="ECO:0000313" key="3">
    <source>
        <dbReference type="Proteomes" id="UP000248899"/>
    </source>
</evidence>
<feature type="transmembrane region" description="Helical" evidence="1">
    <location>
        <begin position="75"/>
        <end position="100"/>
    </location>
</feature>
<comment type="caution">
    <text evidence="2">The sequence shown here is derived from an EMBL/GenBank/DDBJ whole genome shotgun (WGS) entry which is preliminary data.</text>
</comment>
<gene>
    <name evidence="2" type="ORF">DPR02_21425</name>
</gene>
<feature type="transmembrane region" description="Helical" evidence="1">
    <location>
        <begin position="6"/>
        <end position="30"/>
    </location>
</feature>
<evidence type="ECO:0000256" key="1">
    <source>
        <dbReference type="SAM" id="Phobius"/>
    </source>
</evidence>
<reference evidence="2 3" key="1">
    <citation type="submission" date="2018-06" db="EMBL/GenBank/DDBJ databases">
        <title>Towards the identification of Burkholderia cepacia strain which caused fatal septicemia.</title>
        <authorList>
            <person name="Bui L.A.T."/>
            <person name="Zakharova I.B."/>
            <person name="Shpak I.M."/>
            <person name="Teteryatnikova N."/>
            <person name="Ustinov D.V."/>
            <person name="Kuzyutina Y.A."/>
            <person name="Nguyen H.N."/>
            <person name="Antonov A.S."/>
            <person name="Avdyusheva E.F."/>
            <person name="Victorov D.V."/>
        </authorList>
    </citation>
    <scope>NUCLEOTIDE SEQUENCE [LARGE SCALE GENOMIC DNA]</scope>
    <source>
        <strain evidence="2 3">PT02</strain>
    </source>
</reference>
<evidence type="ECO:0000313" key="2">
    <source>
        <dbReference type="EMBL" id="RAQ06389.1"/>
    </source>
</evidence>
<proteinExistence type="predicted"/>
<dbReference type="Proteomes" id="UP000248899">
    <property type="component" value="Unassembled WGS sequence"/>
</dbReference>
<accession>A0AAQ0FA62</accession>
<organism evidence="2 3">
    <name type="scientific">Burkholderia cepacia</name>
    <name type="common">Pseudomonas cepacia</name>
    <dbReference type="NCBI Taxonomy" id="292"/>
    <lineage>
        <taxon>Bacteria</taxon>
        <taxon>Pseudomonadati</taxon>
        <taxon>Pseudomonadota</taxon>
        <taxon>Betaproteobacteria</taxon>
        <taxon>Burkholderiales</taxon>
        <taxon>Burkholderiaceae</taxon>
        <taxon>Burkholderia</taxon>
        <taxon>Burkholderia cepacia complex</taxon>
    </lineage>
</organism>
<dbReference type="EMBL" id="QLUZ01000013">
    <property type="protein sequence ID" value="RAQ06389.1"/>
    <property type="molecule type" value="Genomic_DNA"/>
</dbReference>
<name>A0AAQ0FA62_BURCE</name>
<dbReference type="AlphaFoldDB" id="A0AAQ0FA62"/>
<protein>
    <submittedName>
        <fullName evidence="2">Uncharacterized protein</fullName>
    </submittedName>
</protein>
<sequence length="110" mass="11878">MEMTKSWFLAVGLPALICLFSFGYALFHAFRLGRTRPTRAARVYWIACASAMVLGTAITIDIARRSPDATALASLGMLIVGVGILGVLVGAVVHAAAWMARHCRRKRTTS</sequence>
<keyword evidence="1" id="KW-1133">Transmembrane helix</keyword>
<dbReference type="RefSeq" id="WP_111940921.1">
    <property type="nucleotide sequence ID" value="NZ_CP158566.1"/>
</dbReference>
<feature type="transmembrane region" description="Helical" evidence="1">
    <location>
        <begin position="42"/>
        <end position="63"/>
    </location>
</feature>